<name>A0ABT1H0P7_9NOCA</name>
<accession>A0ABT1H0P7</accession>
<sequence>MSGPGRPDIDRAYLVCASQRSGSTLLVESLRVTGVAGRPAEFFEYLPDTSLPPQSPDWFVGVHDPAIDALLAPVRPGRPDTRDAQEWRDDVRGQGVGENGVWGGKLMWNQSTLLCHRVRDLLGGREPLLREAVEAVVGVEPLWVYVHRADVAGQAVSMWRAVQTQEWTAGASDRDARAEYHLGAIAHLAEYFVAQQRAWEGWFTREGIEPLRIEFDELVADPTSTTARVLDVLGLDPTLAPPPPLRRQGDARSREWVARYRDEAAEHGYPVSTAHPDAVPAAES</sequence>
<comment type="catalytic activity">
    <reaction evidence="1">
        <text>alpha,alpha-trehalose + 3'-phosphoadenylyl sulfate = 2-O-sulfo-alpha,alpha-trehalose + adenosine 3',5'-bisphosphate + H(+)</text>
        <dbReference type="Rhea" id="RHEA:41608"/>
        <dbReference type="ChEBI" id="CHEBI:15378"/>
        <dbReference type="ChEBI" id="CHEBI:16551"/>
        <dbReference type="ChEBI" id="CHEBI:58339"/>
        <dbReference type="ChEBI" id="CHEBI:58343"/>
        <dbReference type="ChEBI" id="CHEBI:60091"/>
        <dbReference type="EC" id="2.8.2.37"/>
    </reaction>
</comment>
<comment type="caution">
    <text evidence="3">The sequence shown here is derived from an EMBL/GenBank/DDBJ whole genome shotgun (WGS) entry which is preliminary data.</text>
</comment>
<evidence type="ECO:0000313" key="3">
    <source>
        <dbReference type="EMBL" id="MCP2160711.1"/>
    </source>
</evidence>
<comment type="pathway">
    <text evidence="1">Glycolipid metabolism.</text>
</comment>
<keyword evidence="1" id="KW-0119">Carbohydrate metabolism</keyword>
<keyword evidence="1" id="KW-0808">Transferase</keyword>
<keyword evidence="4" id="KW-1185">Reference proteome</keyword>
<comment type="function">
    <text evidence="1">Catalyzes the sulfuryl group transfer from 3'-phosphoadenosine-5'-phosphosulfate (PAPS) to trehalose, leading to trehalose-2-sulfate (T2S).</text>
</comment>
<dbReference type="NCBIfam" id="NF047724">
    <property type="entry name" value="TrhSuTaseStf0"/>
    <property type="match status" value="1"/>
</dbReference>
<dbReference type="Pfam" id="PF09037">
    <property type="entry name" value="Sulphotransf"/>
    <property type="match status" value="1"/>
</dbReference>
<feature type="domain" description="Sulphotransferase Stf0" evidence="2">
    <location>
        <begin position="12"/>
        <end position="262"/>
    </location>
</feature>
<organism evidence="3 4">
    <name type="scientific">Williamsia serinedens</name>
    <dbReference type="NCBI Taxonomy" id="391736"/>
    <lineage>
        <taxon>Bacteria</taxon>
        <taxon>Bacillati</taxon>
        <taxon>Actinomycetota</taxon>
        <taxon>Actinomycetes</taxon>
        <taxon>Mycobacteriales</taxon>
        <taxon>Nocardiaceae</taxon>
        <taxon>Williamsia</taxon>
    </lineage>
</organism>
<dbReference type="InterPro" id="IPR027417">
    <property type="entry name" value="P-loop_NTPase"/>
</dbReference>
<evidence type="ECO:0000256" key="1">
    <source>
        <dbReference type="PIRNR" id="PIRNR021497"/>
    </source>
</evidence>
<reference evidence="3 4" key="1">
    <citation type="submission" date="2022-06" db="EMBL/GenBank/DDBJ databases">
        <title>Genomic Encyclopedia of Archaeal and Bacterial Type Strains, Phase II (KMG-II): from individual species to whole genera.</title>
        <authorList>
            <person name="Goeker M."/>
        </authorList>
    </citation>
    <scope>NUCLEOTIDE SEQUENCE [LARGE SCALE GENOMIC DNA]</scope>
    <source>
        <strain evidence="3 4">DSM 45037</strain>
    </source>
</reference>
<dbReference type="EMBL" id="JAMTCG010000003">
    <property type="protein sequence ID" value="MCP2160711.1"/>
    <property type="molecule type" value="Genomic_DNA"/>
</dbReference>
<protein>
    <recommendedName>
        <fullName evidence="1">Trehalose 2-sulfotransferase</fullName>
    </recommendedName>
</protein>
<dbReference type="Proteomes" id="UP001205740">
    <property type="component" value="Unassembled WGS sequence"/>
</dbReference>
<comment type="similarity">
    <text evidence="1">Belongs to the Stf0 sulfotransferase family.</text>
</comment>
<dbReference type="PIRSF" id="PIRSF021497">
    <property type="entry name" value="Sulphotransferase_Stf0"/>
    <property type="match status" value="1"/>
</dbReference>
<evidence type="ECO:0000313" key="4">
    <source>
        <dbReference type="Proteomes" id="UP001205740"/>
    </source>
</evidence>
<dbReference type="Gene3D" id="3.40.50.300">
    <property type="entry name" value="P-loop containing nucleotide triphosphate hydrolases"/>
    <property type="match status" value="1"/>
</dbReference>
<evidence type="ECO:0000259" key="2">
    <source>
        <dbReference type="Pfam" id="PF09037"/>
    </source>
</evidence>
<proteinExistence type="inferred from homology"/>
<dbReference type="SUPFAM" id="SSF52540">
    <property type="entry name" value="P-loop containing nucleoside triphosphate hydrolases"/>
    <property type="match status" value="1"/>
</dbReference>
<gene>
    <name evidence="3" type="ORF">LX12_001898</name>
</gene>
<dbReference type="RefSeq" id="WP_253654279.1">
    <property type="nucleotide sequence ID" value="NZ_BAAAOE010000003.1"/>
</dbReference>
<dbReference type="InterPro" id="IPR015124">
    <property type="entry name" value="Stf0"/>
</dbReference>
<dbReference type="InterPro" id="IPR024628">
    <property type="entry name" value="Sulfotransferase_Stf0_dom"/>
</dbReference>